<sequence length="283" mass="31494">MVAVPAPNPAHQLTFAAPSRDCIPLASPPKSLASVYCMVRQVPCFSRSTLQARISVELRCLLKNVEPSKAAGISDEGWSCMKRDIRSGISLAAPRVPQVDLTQYINATVKNEQALFKLAKTLHLPLDGRPNQGRWVVGIMYFFISQTEASLRADETWIWDLIVPLRRLAASRASTRPVYCTPFEEAPILHMLHFIKFRNGTRNSRPTLARNLQITRSNTNWDVEDPEAWMDAFIVATMPPPTVDCISRPTMARNPVLGIGVTPPLLLSPSQPIHLFGMERSAV</sequence>
<keyword evidence="2" id="KW-1185">Reference proteome</keyword>
<accession>A0A8H6SBW6</accession>
<dbReference type="Proteomes" id="UP000613580">
    <property type="component" value="Unassembled WGS sequence"/>
</dbReference>
<evidence type="ECO:0000313" key="1">
    <source>
        <dbReference type="EMBL" id="KAF7296578.1"/>
    </source>
</evidence>
<dbReference type="AlphaFoldDB" id="A0A8H6SBW6"/>
<proteinExistence type="predicted"/>
<dbReference type="EMBL" id="JACAZE010000016">
    <property type="protein sequence ID" value="KAF7296578.1"/>
    <property type="molecule type" value="Genomic_DNA"/>
</dbReference>
<protein>
    <submittedName>
        <fullName evidence="1">Uncharacterized protein</fullName>
    </submittedName>
</protein>
<comment type="caution">
    <text evidence="1">The sequence shown here is derived from an EMBL/GenBank/DDBJ whole genome shotgun (WGS) entry which is preliminary data.</text>
</comment>
<gene>
    <name evidence="1" type="ORF">HMN09_01065200</name>
</gene>
<reference evidence="1" key="1">
    <citation type="submission" date="2020-05" db="EMBL/GenBank/DDBJ databases">
        <title>Mycena genomes resolve the evolution of fungal bioluminescence.</title>
        <authorList>
            <person name="Tsai I.J."/>
        </authorList>
    </citation>
    <scope>NUCLEOTIDE SEQUENCE</scope>
    <source>
        <strain evidence="1">110903Hualien_Pintung</strain>
    </source>
</reference>
<organism evidence="1 2">
    <name type="scientific">Mycena chlorophos</name>
    <name type="common">Agaric fungus</name>
    <name type="synonym">Agaricus chlorophos</name>
    <dbReference type="NCBI Taxonomy" id="658473"/>
    <lineage>
        <taxon>Eukaryota</taxon>
        <taxon>Fungi</taxon>
        <taxon>Dikarya</taxon>
        <taxon>Basidiomycota</taxon>
        <taxon>Agaricomycotina</taxon>
        <taxon>Agaricomycetes</taxon>
        <taxon>Agaricomycetidae</taxon>
        <taxon>Agaricales</taxon>
        <taxon>Marasmiineae</taxon>
        <taxon>Mycenaceae</taxon>
        <taxon>Mycena</taxon>
    </lineage>
</organism>
<evidence type="ECO:0000313" key="2">
    <source>
        <dbReference type="Proteomes" id="UP000613580"/>
    </source>
</evidence>
<name>A0A8H6SBW6_MYCCL</name>